<dbReference type="Pfam" id="PF00498">
    <property type="entry name" value="FHA"/>
    <property type="match status" value="1"/>
</dbReference>
<keyword evidence="4" id="KW-0808">Transferase</keyword>
<evidence type="ECO:0000313" key="8">
    <source>
        <dbReference type="EMBL" id="KAK0171129.1"/>
    </source>
</evidence>
<dbReference type="InterPro" id="IPR008271">
    <property type="entry name" value="Ser/Thr_kinase_AS"/>
</dbReference>
<evidence type="ECO:0000256" key="3">
    <source>
        <dbReference type="PROSITE-ProRule" id="PRU10141"/>
    </source>
</evidence>
<dbReference type="EMBL" id="JAQQBS010000003">
    <property type="protein sequence ID" value="KAK0171129.1"/>
    <property type="molecule type" value="Genomic_DNA"/>
</dbReference>
<comment type="similarity">
    <text evidence="4">Belongs to the protein kinase superfamily.</text>
</comment>
<name>A0AA39KRJ6_9HYME</name>
<dbReference type="Pfam" id="PF00069">
    <property type="entry name" value="Pkinase"/>
    <property type="match status" value="1"/>
</dbReference>
<feature type="compositionally biased region" description="Polar residues" evidence="5">
    <location>
        <begin position="457"/>
        <end position="475"/>
    </location>
</feature>
<dbReference type="InterPro" id="IPR011009">
    <property type="entry name" value="Kinase-like_dom_sf"/>
</dbReference>
<dbReference type="GO" id="GO:0004674">
    <property type="term" value="F:protein serine/threonine kinase activity"/>
    <property type="evidence" value="ECO:0007669"/>
    <property type="project" value="UniProtKB-KW"/>
</dbReference>
<organism evidence="8 9">
    <name type="scientific">Microctonus aethiopoides</name>
    <dbReference type="NCBI Taxonomy" id="144406"/>
    <lineage>
        <taxon>Eukaryota</taxon>
        <taxon>Metazoa</taxon>
        <taxon>Ecdysozoa</taxon>
        <taxon>Arthropoda</taxon>
        <taxon>Hexapoda</taxon>
        <taxon>Insecta</taxon>
        <taxon>Pterygota</taxon>
        <taxon>Neoptera</taxon>
        <taxon>Endopterygota</taxon>
        <taxon>Hymenoptera</taxon>
        <taxon>Apocrita</taxon>
        <taxon>Ichneumonoidea</taxon>
        <taxon>Braconidae</taxon>
        <taxon>Euphorinae</taxon>
        <taxon>Microctonus</taxon>
    </lineage>
</organism>
<evidence type="ECO:0000256" key="2">
    <source>
        <dbReference type="ARBA" id="ARBA00022840"/>
    </source>
</evidence>
<feature type="region of interest" description="Disordered" evidence="5">
    <location>
        <begin position="454"/>
        <end position="475"/>
    </location>
</feature>
<keyword evidence="4" id="KW-0418">Kinase</keyword>
<evidence type="ECO:0000259" key="7">
    <source>
        <dbReference type="PROSITE" id="PS50011"/>
    </source>
</evidence>
<dbReference type="PROSITE" id="PS50011">
    <property type="entry name" value="PROTEIN_KINASE_DOM"/>
    <property type="match status" value="1"/>
</dbReference>
<keyword evidence="1 3" id="KW-0547">Nucleotide-binding</keyword>
<evidence type="ECO:0000313" key="9">
    <source>
        <dbReference type="Proteomes" id="UP001168990"/>
    </source>
</evidence>
<comment type="caution">
    <text evidence="8">The sequence shown here is derived from an EMBL/GenBank/DDBJ whole genome shotgun (WGS) entry which is preliminary data.</text>
</comment>
<proteinExistence type="inferred from homology"/>
<dbReference type="Proteomes" id="UP001168990">
    <property type="component" value="Unassembled WGS sequence"/>
</dbReference>
<dbReference type="PROSITE" id="PS00108">
    <property type="entry name" value="PROTEIN_KINASE_ST"/>
    <property type="match status" value="1"/>
</dbReference>
<evidence type="ECO:0000256" key="1">
    <source>
        <dbReference type="ARBA" id="ARBA00022741"/>
    </source>
</evidence>
<dbReference type="SUPFAM" id="SSF56112">
    <property type="entry name" value="Protein kinase-like (PK-like)"/>
    <property type="match status" value="1"/>
</dbReference>
<dbReference type="PROSITE" id="PS50006">
    <property type="entry name" value="FHA_DOMAIN"/>
    <property type="match status" value="1"/>
</dbReference>
<dbReference type="Gene3D" id="1.10.510.10">
    <property type="entry name" value="Transferase(Phosphotransferase) domain 1"/>
    <property type="match status" value="1"/>
</dbReference>
<evidence type="ECO:0000256" key="5">
    <source>
        <dbReference type="SAM" id="MobiDB-lite"/>
    </source>
</evidence>
<sequence length="498" mass="56569">MNCDLDMPDTQPCENLTQTQSQDVNSQQSQQVQVWGHLIPTQQSSKWGISFQLIQLTKDFYKVGRTNECDIEFNSNSINDNYLRVVSKVHFCIIRQVIDKKNNVVIFIEDNSSNGTFLNKKLIGKGKRCVLDHNDVISVSKASLAVWKFISLNVYEKRGLPPELCSKYVSIGELGKGGYGEVMMIYSKSQHKAFAIKIVKFGKMINSRVYFNDFSKILNEVNILKALNNPFIIKMEEVVNTSNDLYIILELMEGGDLYDRINSKLIDGTTLTENQVKFIFYQLVRAVNYLHTNGITHRDLKPENILLASDSDYPLVKITDFGMSKFVDAQTMMKTYCGTPSYVAPEIVRTGGHGAYTNLVDVWSLGVILYVSLTGHSPFQLKDSTISLPQQILKGLYNFPTKLFGHISRPAISLIKDMMTVNPTERKSIRQVMYHSWLLDRHIKFAVDKLISHDNENSPPTNVQNNKVVQQPEPTDNSLMRGIQVFGSGQVIKRPRME</sequence>
<dbReference type="InterPro" id="IPR017441">
    <property type="entry name" value="Protein_kinase_ATP_BS"/>
</dbReference>
<reference evidence="8" key="2">
    <citation type="submission" date="2023-03" db="EMBL/GenBank/DDBJ databases">
        <authorList>
            <person name="Inwood S.N."/>
            <person name="Skelly J.G."/>
            <person name="Guhlin J."/>
            <person name="Harrop T.W.R."/>
            <person name="Goldson S.G."/>
            <person name="Dearden P.K."/>
        </authorList>
    </citation>
    <scope>NUCLEOTIDE SEQUENCE</scope>
    <source>
        <strain evidence="8">Irish</strain>
        <tissue evidence="8">Whole body</tissue>
    </source>
</reference>
<dbReference type="Gene3D" id="2.60.200.20">
    <property type="match status" value="1"/>
</dbReference>
<dbReference type="SMART" id="SM00220">
    <property type="entry name" value="S_TKc"/>
    <property type="match status" value="1"/>
</dbReference>
<dbReference type="PANTHER" id="PTHR24347">
    <property type="entry name" value="SERINE/THREONINE-PROTEIN KINASE"/>
    <property type="match status" value="1"/>
</dbReference>
<dbReference type="PROSITE" id="PS00107">
    <property type="entry name" value="PROTEIN_KINASE_ATP"/>
    <property type="match status" value="1"/>
</dbReference>
<dbReference type="FunFam" id="1.10.510.10:FF:000571">
    <property type="entry name" value="Maternal embryonic leucine zipper kinase"/>
    <property type="match status" value="1"/>
</dbReference>
<dbReference type="InterPro" id="IPR000719">
    <property type="entry name" value="Prot_kinase_dom"/>
</dbReference>
<dbReference type="InterPro" id="IPR000253">
    <property type="entry name" value="FHA_dom"/>
</dbReference>
<keyword evidence="2 3" id="KW-0067">ATP-binding</keyword>
<accession>A0AA39KRJ6</accession>
<keyword evidence="9" id="KW-1185">Reference proteome</keyword>
<feature type="binding site" evidence="3">
    <location>
        <position position="197"/>
    </location>
    <ligand>
        <name>ATP</name>
        <dbReference type="ChEBI" id="CHEBI:30616"/>
    </ligand>
</feature>
<dbReference type="SUPFAM" id="SSF49879">
    <property type="entry name" value="SMAD/FHA domain"/>
    <property type="match status" value="1"/>
</dbReference>
<dbReference type="SMART" id="SM00240">
    <property type="entry name" value="FHA"/>
    <property type="match status" value="1"/>
</dbReference>
<dbReference type="AlphaFoldDB" id="A0AA39KRJ6"/>
<feature type="domain" description="Protein kinase" evidence="7">
    <location>
        <begin position="168"/>
        <end position="438"/>
    </location>
</feature>
<evidence type="ECO:0000259" key="6">
    <source>
        <dbReference type="PROSITE" id="PS50006"/>
    </source>
</evidence>
<keyword evidence="4" id="KW-0723">Serine/threonine-protein kinase</keyword>
<reference evidence="8" key="1">
    <citation type="journal article" date="2023" name="bioRxiv">
        <title>Scaffold-level genome assemblies of two parasitoid biocontrol wasps reveal the parthenogenesis mechanism and an associated novel virus.</title>
        <authorList>
            <person name="Inwood S."/>
            <person name="Skelly J."/>
            <person name="Guhlin J."/>
            <person name="Harrop T."/>
            <person name="Goldson S."/>
            <person name="Dearden P."/>
        </authorList>
    </citation>
    <scope>NUCLEOTIDE SEQUENCE</scope>
    <source>
        <strain evidence="8">Irish</strain>
        <tissue evidence="8">Whole body</tissue>
    </source>
</reference>
<evidence type="ECO:0000256" key="4">
    <source>
        <dbReference type="RuleBase" id="RU000304"/>
    </source>
</evidence>
<gene>
    <name evidence="8" type="ORF">PV328_008886</name>
</gene>
<dbReference type="InterPro" id="IPR008984">
    <property type="entry name" value="SMAD_FHA_dom_sf"/>
</dbReference>
<feature type="domain" description="FHA" evidence="6">
    <location>
        <begin position="61"/>
        <end position="123"/>
    </location>
</feature>
<protein>
    <submittedName>
        <fullName evidence="8">Uncharacterized protein</fullName>
    </submittedName>
</protein>
<dbReference type="GO" id="GO:0005524">
    <property type="term" value="F:ATP binding"/>
    <property type="evidence" value="ECO:0007669"/>
    <property type="project" value="UniProtKB-UniRule"/>
</dbReference>